<reference evidence="3 4" key="1">
    <citation type="submission" date="2020-07" db="EMBL/GenBank/DDBJ databases">
        <title>Sequencing the genomes of 1000 actinobacteria strains.</title>
        <authorList>
            <person name="Klenk H.-P."/>
        </authorList>
    </citation>
    <scope>NUCLEOTIDE SEQUENCE [LARGE SCALE GENOMIC DNA]</scope>
    <source>
        <strain evidence="3 4">DSM 19970</strain>
    </source>
</reference>
<evidence type="ECO:0000259" key="2">
    <source>
        <dbReference type="Pfam" id="PF01551"/>
    </source>
</evidence>
<dbReference type="Pfam" id="PF01551">
    <property type="entry name" value="Peptidase_M23"/>
    <property type="match status" value="1"/>
</dbReference>
<dbReference type="PANTHER" id="PTHR21666">
    <property type="entry name" value="PEPTIDASE-RELATED"/>
    <property type="match status" value="1"/>
</dbReference>
<dbReference type="Gene3D" id="2.70.70.10">
    <property type="entry name" value="Glucose Permease (Domain IIA)"/>
    <property type="match status" value="1"/>
</dbReference>
<dbReference type="PANTHER" id="PTHR21666:SF270">
    <property type="entry name" value="MUREIN HYDROLASE ACTIVATOR ENVC"/>
    <property type="match status" value="1"/>
</dbReference>
<dbReference type="AlphaFoldDB" id="A0A7Y9ZF91"/>
<dbReference type="RefSeq" id="WP_062075492.1">
    <property type="nucleotide sequence ID" value="NZ_BBRC01000010.1"/>
</dbReference>
<dbReference type="InterPro" id="IPR050570">
    <property type="entry name" value="Cell_wall_metabolism_enzyme"/>
</dbReference>
<dbReference type="GO" id="GO:0004222">
    <property type="term" value="F:metalloendopeptidase activity"/>
    <property type="evidence" value="ECO:0007669"/>
    <property type="project" value="TreeGrafter"/>
</dbReference>
<dbReference type="CDD" id="cd12797">
    <property type="entry name" value="M23_peptidase"/>
    <property type="match status" value="1"/>
</dbReference>
<proteinExistence type="predicted"/>
<evidence type="ECO:0000256" key="1">
    <source>
        <dbReference type="SAM" id="SignalP"/>
    </source>
</evidence>
<gene>
    <name evidence="3" type="ORF">BKA03_003054</name>
</gene>
<protein>
    <submittedName>
        <fullName evidence="3">Murein DD-endopeptidase MepM/ murein hydrolase activator NlpD</fullName>
    </submittedName>
</protein>
<dbReference type="EMBL" id="JACBZO010000002">
    <property type="protein sequence ID" value="NYI42880.1"/>
    <property type="molecule type" value="Genomic_DNA"/>
</dbReference>
<dbReference type="SUPFAM" id="SSF51261">
    <property type="entry name" value="Duplicated hybrid motif"/>
    <property type="match status" value="1"/>
</dbReference>
<feature type="signal peptide" evidence="1">
    <location>
        <begin position="1"/>
        <end position="25"/>
    </location>
</feature>
<dbReference type="InterPro" id="IPR016047">
    <property type="entry name" value="M23ase_b-sheet_dom"/>
</dbReference>
<evidence type="ECO:0000313" key="4">
    <source>
        <dbReference type="Proteomes" id="UP000547973"/>
    </source>
</evidence>
<feature type="domain" description="M23ase beta-sheet core" evidence="2">
    <location>
        <begin position="225"/>
        <end position="323"/>
    </location>
</feature>
<evidence type="ECO:0000313" key="3">
    <source>
        <dbReference type="EMBL" id="NYI42880.1"/>
    </source>
</evidence>
<keyword evidence="3" id="KW-0378">Hydrolase</keyword>
<comment type="caution">
    <text evidence="3">The sequence shown here is derived from an EMBL/GenBank/DDBJ whole genome shotgun (WGS) entry which is preliminary data.</text>
</comment>
<sequence>MKAIKVTIVALLFSALAVPVMTVLAMAGPSSLAIQCATPVERADQTVPDISSFTSEQRSLGLTITDANNTGDAMLTSVLLTMALHVTNLADIDASGAAINPFTGQSDNAGVRAETRQVLDRITSLSTWDATPPAALTAWALGTPSANLTDEWRQAAVLAAATEVVDIQFLLNMQAVDPTCQRARTVNWDGTYVVQNGWAFPVPVAHTISSPFGYRFHPIEHKMLFHEGIDIAAPCGSPIIAAKSGTITRWSENEPGYGTLIEIMHDDGTRTRYAHMYPGTLNLYLGATVTRGEPIAEVGSAGNSTGCHLHFEARNILGAPLDPEPLVGS</sequence>
<feature type="chain" id="PRO_5039085004" evidence="1">
    <location>
        <begin position="26"/>
        <end position="329"/>
    </location>
</feature>
<name>A0A7Y9ZF91_9MICO</name>
<keyword evidence="4" id="KW-1185">Reference proteome</keyword>
<dbReference type="InterPro" id="IPR011055">
    <property type="entry name" value="Dup_hybrid_motif"/>
</dbReference>
<dbReference type="OrthoDB" id="1099523at2"/>
<accession>A0A7Y9ZF91</accession>
<organism evidence="3 4">
    <name type="scientific">Demequina lutea</name>
    <dbReference type="NCBI Taxonomy" id="431489"/>
    <lineage>
        <taxon>Bacteria</taxon>
        <taxon>Bacillati</taxon>
        <taxon>Actinomycetota</taxon>
        <taxon>Actinomycetes</taxon>
        <taxon>Micrococcales</taxon>
        <taxon>Demequinaceae</taxon>
        <taxon>Demequina</taxon>
    </lineage>
</organism>
<dbReference type="Proteomes" id="UP000547973">
    <property type="component" value="Unassembled WGS sequence"/>
</dbReference>
<keyword evidence="1" id="KW-0732">Signal</keyword>